<dbReference type="EMBL" id="QWEX01000003">
    <property type="protein sequence ID" value="RXV65020.1"/>
    <property type="molecule type" value="Genomic_DNA"/>
</dbReference>
<protein>
    <submittedName>
        <fullName evidence="1">Uncharacterized protein</fullName>
    </submittedName>
</protein>
<dbReference type="AlphaFoldDB" id="A0A4Q2A8P1"/>
<evidence type="ECO:0000313" key="2">
    <source>
        <dbReference type="Proteomes" id="UP000289650"/>
    </source>
</evidence>
<gene>
    <name evidence="1" type="ORF">D1006_33115</name>
</gene>
<name>A0A4Q2A8P1_9BURK</name>
<accession>A0A4Q2A8P1</accession>
<dbReference type="Proteomes" id="UP000289650">
    <property type="component" value="Unassembled WGS sequence"/>
</dbReference>
<organism evidence="1 2">
    <name type="scientific">Burkholderia stabilis</name>
    <dbReference type="NCBI Taxonomy" id="95485"/>
    <lineage>
        <taxon>Bacteria</taxon>
        <taxon>Pseudomonadati</taxon>
        <taxon>Pseudomonadota</taxon>
        <taxon>Betaproteobacteria</taxon>
        <taxon>Burkholderiales</taxon>
        <taxon>Burkholderiaceae</taxon>
        <taxon>Burkholderia</taxon>
        <taxon>Burkholderia cepacia complex</taxon>
    </lineage>
</organism>
<comment type="caution">
    <text evidence="1">The sequence shown here is derived from an EMBL/GenBank/DDBJ whole genome shotgun (WGS) entry which is preliminary data.</text>
</comment>
<reference evidence="1 2" key="1">
    <citation type="submission" date="2018-08" db="EMBL/GenBank/DDBJ databases">
        <title>Mountain-cultivated ginseng endophyte, Burkholderia stabilis and its activity against ginseng root rot disease.</title>
        <authorList>
            <person name="Tapan Kumar M."/>
            <person name="Bae H."/>
            <person name="Shanmugam G."/>
            <person name="Jeon J."/>
        </authorList>
    </citation>
    <scope>NUCLEOTIDE SEQUENCE [LARGE SCALE GENOMIC DNA]</scope>
    <source>
        <strain evidence="1 2">EB159</strain>
    </source>
</reference>
<evidence type="ECO:0000313" key="1">
    <source>
        <dbReference type="EMBL" id="RXV65020.1"/>
    </source>
</evidence>
<proteinExistence type="predicted"/>
<sequence>MPGSAICGAVPALDRSDVDSYSLKNVIDARASQRMSLTSTEHSDRADVRIETDVTSMPINFVMLIVG</sequence>